<evidence type="ECO:0000313" key="2">
    <source>
        <dbReference type="Proteomes" id="UP000023152"/>
    </source>
</evidence>
<protein>
    <submittedName>
        <fullName evidence="1">Uncharacterized protein</fullName>
    </submittedName>
</protein>
<gene>
    <name evidence="1" type="ORF">RFI_22524</name>
</gene>
<comment type="caution">
    <text evidence="1">The sequence shown here is derived from an EMBL/GenBank/DDBJ whole genome shotgun (WGS) entry which is preliminary data.</text>
</comment>
<dbReference type="Proteomes" id="UP000023152">
    <property type="component" value="Unassembled WGS sequence"/>
</dbReference>
<keyword evidence="2" id="KW-1185">Reference proteome</keyword>
<reference evidence="1 2" key="1">
    <citation type="journal article" date="2013" name="Curr. Biol.">
        <title>The Genome of the Foraminiferan Reticulomyxa filosa.</title>
        <authorList>
            <person name="Glockner G."/>
            <person name="Hulsmann N."/>
            <person name="Schleicher M."/>
            <person name="Noegel A.A."/>
            <person name="Eichinger L."/>
            <person name="Gallinger C."/>
            <person name="Pawlowski J."/>
            <person name="Sierra R."/>
            <person name="Euteneuer U."/>
            <person name="Pillet L."/>
            <person name="Moustafa A."/>
            <person name="Platzer M."/>
            <person name="Groth M."/>
            <person name="Szafranski K."/>
            <person name="Schliwa M."/>
        </authorList>
    </citation>
    <scope>NUCLEOTIDE SEQUENCE [LARGE SCALE GENOMIC DNA]</scope>
</reference>
<dbReference type="AlphaFoldDB" id="X6MP45"/>
<organism evidence="1 2">
    <name type="scientific">Reticulomyxa filosa</name>
    <dbReference type="NCBI Taxonomy" id="46433"/>
    <lineage>
        <taxon>Eukaryota</taxon>
        <taxon>Sar</taxon>
        <taxon>Rhizaria</taxon>
        <taxon>Retaria</taxon>
        <taxon>Foraminifera</taxon>
        <taxon>Monothalamids</taxon>
        <taxon>Reticulomyxidae</taxon>
        <taxon>Reticulomyxa</taxon>
    </lineage>
</organism>
<proteinExistence type="predicted"/>
<dbReference type="EMBL" id="ASPP01019718">
    <property type="protein sequence ID" value="ETO14845.1"/>
    <property type="molecule type" value="Genomic_DNA"/>
</dbReference>
<sequence>MQSKIILFVDRSQSTVLAPFLALLDEMYHQTPDDDCNDFSDIENVLRRHNLSDDVRDDILKAFQVTTKVVSIEENEAIIKTKEKLKEYKKREKDTRERQKEIAKVGKQCKESINAKMEELMSILKTRKTELIDQVSIMEEIEHKKYERMIELLQECQQDMEEVFKTKQTNILKKKKK</sequence>
<evidence type="ECO:0000313" key="1">
    <source>
        <dbReference type="EMBL" id="ETO14845.1"/>
    </source>
</evidence>
<accession>X6MP45</accession>
<name>X6MP45_RETFI</name>